<dbReference type="RefSeq" id="WP_116518846.1">
    <property type="nucleotide sequence ID" value="NZ_JACCEX010000003.1"/>
</dbReference>
<evidence type="ECO:0000259" key="2">
    <source>
        <dbReference type="Pfam" id="PF22725"/>
    </source>
</evidence>
<dbReference type="EMBL" id="QEKO01000003">
    <property type="protein sequence ID" value="PVY61885.1"/>
    <property type="molecule type" value="Genomic_DNA"/>
</dbReference>
<keyword evidence="4" id="KW-1185">Reference proteome</keyword>
<dbReference type="Pfam" id="PF01408">
    <property type="entry name" value="GFO_IDH_MocA"/>
    <property type="match status" value="1"/>
</dbReference>
<dbReference type="Proteomes" id="UP000246145">
    <property type="component" value="Unassembled WGS sequence"/>
</dbReference>
<dbReference type="AlphaFoldDB" id="A0A2U1CLK8"/>
<evidence type="ECO:0000313" key="3">
    <source>
        <dbReference type="EMBL" id="PVY61885.1"/>
    </source>
</evidence>
<dbReference type="OrthoDB" id="9793050at2"/>
<dbReference type="InterPro" id="IPR055170">
    <property type="entry name" value="GFO_IDH_MocA-like_dom"/>
</dbReference>
<dbReference type="STRING" id="1231391.GCA_000308195_00434"/>
<protein>
    <submittedName>
        <fullName evidence="3">4,5-dihydroxyphthalate dehydrogenase</fullName>
    </submittedName>
</protein>
<organism evidence="3 4">
    <name type="scientific">Pusillimonas noertemannii</name>
    <dbReference type="NCBI Taxonomy" id="305977"/>
    <lineage>
        <taxon>Bacteria</taxon>
        <taxon>Pseudomonadati</taxon>
        <taxon>Pseudomonadota</taxon>
        <taxon>Betaproteobacteria</taxon>
        <taxon>Burkholderiales</taxon>
        <taxon>Alcaligenaceae</taxon>
        <taxon>Pusillimonas</taxon>
    </lineage>
</organism>
<evidence type="ECO:0000259" key="1">
    <source>
        <dbReference type="Pfam" id="PF01408"/>
    </source>
</evidence>
<sequence>MSKIPIGIGVVGLGRAFVLMLPTFVKDDRVRLVAAADPRPQARARFTQDFGGASYETIEQLCADPNVELVYIASPHQFHAEHVEIAAAAGKAMLVEKPMAITLDECTRIVDVVRQSKTILVVGHSHSFDGPVQHAARVLEAGSYGQVRMLNALNYTDFMYRPRRPEELDTAQGGGVVFSQAAHQVDVARALLGGMVDSVIARTGRWDESRPTEGAYGAMLNFEGGAFAMLTYSGYAHYDSDELMEGVGEMGFLKERCGHEQARRRLARLDSVDEGHLKQESGYGGEHYRADDRPPAPFHQHFGHAVISTDKADIRLTPSGLMIYSDHERHFEPTPHRPVPRCEVIDEIWNALRHGRAPMHDAQWARATTEVCLAMLESGRSGAAVPMRFQVPALFSAI</sequence>
<evidence type="ECO:0000313" key="4">
    <source>
        <dbReference type="Proteomes" id="UP000246145"/>
    </source>
</evidence>
<feature type="domain" description="Gfo/Idh/MocA-like oxidoreductase N-terminal" evidence="1">
    <location>
        <begin position="7"/>
        <end position="124"/>
    </location>
</feature>
<dbReference type="GO" id="GO:0000166">
    <property type="term" value="F:nucleotide binding"/>
    <property type="evidence" value="ECO:0007669"/>
    <property type="project" value="InterPro"/>
</dbReference>
<comment type="caution">
    <text evidence="3">The sequence shown here is derived from an EMBL/GenBank/DDBJ whole genome shotgun (WGS) entry which is preliminary data.</text>
</comment>
<dbReference type="Pfam" id="PF22725">
    <property type="entry name" value="GFO_IDH_MocA_C3"/>
    <property type="match status" value="1"/>
</dbReference>
<dbReference type="InterPro" id="IPR000683">
    <property type="entry name" value="Gfo/Idh/MocA-like_OxRdtase_N"/>
</dbReference>
<dbReference type="SUPFAM" id="SSF51735">
    <property type="entry name" value="NAD(P)-binding Rossmann-fold domains"/>
    <property type="match status" value="1"/>
</dbReference>
<dbReference type="Gene3D" id="3.30.360.10">
    <property type="entry name" value="Dihydrodipicolinate Reductase, domain 2"/>
    <property type="match status" value="1"/>
</dbReference>
<feature type="domain" description="GFO/IDH/MocA-like oxidoreductase" evidence="2">
    <location>
        <begin position="132"/>
        <end position="252"/>
    </location>
</feature>
<dbReference type="InterPro" id="IPR036291">
    <property type="entry name" value="NAD(P)-bd_dom_sf"/>
</dbReference>
<proteinExistence type="predicted"/>
<dbReference type="Gene3D" id="3.40.50.720">
    <property type="entry name" value="NAD(P)-binding Rossmann-like Domain"/>
    <property type="match status" value="1"/>
</dbReference>
<dbReference type="PANTHER" id="PTHR43377:SF1">
    <property type="entry name" value="BILIVERDIN REDUCTASE A"/>
    <property type="match status" value="1"/>
</dbReference>
<dbReference type="SUPFAM" id="SSF55347">
    <property type="entry name" value="Glyceraldehyde-3-phosphate dehydrogenase-like, C-terminal domain"/>
    <property type="match status" value="1"/>
</dbReference>
<reference evidence="3 4" key="1">
    <citation type="submission" date="2018-04" db="EMBL/GenBank/DDBJ databases">
        <title>Genomic Encyclopedia of Type Strains, Phase IV (KMG-IV): sequencing the most valuable type-strain genomes for metagenomic binning, comparative biology and taxonomic classification.</title>
        <authorList>
            <person name="Goeker M."/>
        </authorList>
    </citation>
    <scope>NUCLEOTIDE SEQUENCE [LARGE SCALE GENOMIC DNA]</scope>
    <source>
        <strain evidence="3 4">DSM 10065</strain>
    </source>
</reference>
<dbReference type="InterPro" id="IPR051450">
    <property type="entry name" value="Gfo/Idh/MocA_Oxidoreductases"/>
</dbReference>
<gene>
    <name evidence="3" type="ORF">C7440_2619</name>
</gene>
<accession>A0A2U1CLK8</accession>
<name>A0A2U1CLK8_9BURK</name>
<dbReference type="PANTHER" id="PTHR43377">
    <property type="entry name" value="BILIVERDIN REDUCTASE A"/>
    <property type="match status" value="1"/>
</dbReference>